<keyword evidence="3" id="KW-1185">Reference proteome</keyword>
<reference evidence="2 3" key="1">
    <citation type="submission" date="2021-01" db="EMBL/GenBank/DDBJ databases">
        <title>Tumebacillus sp. strain ITR2 16S ribosomal RNA gene Genome sequencing and assembly.</title>
        <authorList>
            <person name="Kang M."/>
        </authorList>
    </citation>
    <scope>NUCLEOTIDE SEQUENCE [LARGE SCALE GENOMIC DNA]</scope>
    <source>
        <strain evidence="2 3">ITR2</strain>
    </source>
</reference>
<evidence type="ECO:0008006" key="4">
    <source>
        <dbReference type="Google" id="ProtNLM"/>
    </source>
</evidence>
<organism evidence="2 3">
    <name type="scientific">Tumebacillus amylolyticus</name>
    <dbReference type="NCBI Taxonomy" id="2801339"/>
    <lineage>
        <taxon>Bacteria</taxon>
        <taxon>Bacillati</taxon>
        <taxon>Bacillota</taxon>
        <taxon>Bacilli</taxon>
        <taxon>Bacillales</taxon>
        <taxon>Alicyclobacillaceae</taxon>
        <taxon>Tumebacillus</taxon>
    </lineage>
</organism>
<keyword evidence="1" id="KW-0472">Membrane</keyword>
<evidence type="ECO:0000256" key="1">
    <source>
        <dbReference type="SAM" id="Phobius"/>
    </source>
</evidence>
<accession>A0ABS1JBZ0</accession>
<evidence type="ECO:0000313" key="3">
    <source>
        <dbReference type="Proteomes" id="UP000602284"/>
    </source>
</evidence>
<evidence type="ECO:0000313" key="2">
    <source>
        <dbReference type="EMBL" id="MBL0387792.1"/>
    </source>
</evidence>
<protein>
    <recommendedName>
        <fullName evidence="4">DUF4115 domain-containing protein</fullName>
    </recommendedName>
</protein>
<proteinExistence type="predicted"/>
<dbReference type="Proteomes" id="UP000602284">
    <property type="component" value="Unassembled WGS sequence"/>
</dbReference>
<gene>
    <name evidence="2" type="ORF">JJB07_14215</name>
</gene>
<dbReference type="RefSeq" id="WP_201636145.1">
    <property type="nucleotide sequence ID" value="NZ_JAEQNB010000004.1"/>
</dbReference>
<sequence>MEQRRRLSYEERFLKAYGKLEKPLARIVVLGFVLIIVAQVMLAFPSGRNLLSMTDRLEGARQSGGVMPTTAQGTEETTQVSITNLDQQTAMPNIWVKLNGVPLVNFMKSEVTVPVKEGDILTVDTSSIDGVFRFQVDHNNPHISYPVPGTLVESNEDRAAEVGPIHLMK</sequence>
<keyword evidence="1" id="KW-1133">Transmembrane helix</keyword>
<comment type="caution">
    <text evidence="2">The sequence shown here is derived from an EMBL/GenBank/DDBJ whole genome shotgun (WGS) entry which is preliminary data.</text>
</comment>
<feature type="transmembrane region" description="Helical" evidence="1">
    <location>
        <begin position="24"/>
        <end position="44"/>
    </location>
</feature>
<name>A0ABS1JBZ0_9BACL</name>
<dbReference type="EMBL" id="JAEQNB010000004">
    <property type="protein sequence ID" value="MBL0387792.1"/>
    <property type="molecule type" value="Genomic_DNA"/>
</dbReference>
<keyword evidence="1" id="KW-0812">Transmembrane</keyword>